<accession>A0A0S4LR99</accession>
<gene>
    <name evidence="2" type="ORF">COMA2_50142</name>
</gene>
<protein>
    <submittedName>
        <fullName evidence="2">Uncharacterized protein</fullName>
    </submittedName>
</protein>
<sequence>MAEGRVLTQIEFDGKNRSVAQVRWSLTAGDDLQEIEDFIARDSILHAITFVERIVESTETLLKTPQLDASFRSSIVQTSRSDLPKLPHCLPRPRRRSVHSSHCLWIMRSSRTRPSRTLRD</sequence>
<proteinExistence type="predicted"/>
<dbReference type="InterPro" id="IPR007712">
    <property type="entry name" value="RelE/ParE_toxin"/>
</dbReference>
<evidence type="ECO:0000313" key="3">
    <source>
        <dbReference type="Proteomes" id="UP000198736"/>
    </source>
</evidence>
<dbReference type="InterPro" id="IPR035093">
    <property type="entry name" value="RelE/ParE_toxin_dom_sf"/>
</dbReference>
<dbReference type="Gene3D" id="3.30.2310.20">
    <property type="entry name" value="RelE-like"/>
    <property type="match status" value="1"/>
</dbReference>
<reference evidence="3" key="1">
    <citation type="submission" date="2015-10" db="EMBL/GenBank/DDBJ databases">
        <authorList>
            <person name="Luecker S."/>
            <person name="Luecker S."/>
        </authorList>
    </citation>
    <scope>NUCLEOTIDE SEQUENCE [LARGE SCALE GENOMIC DNA]</scope>
</reference>
<dbReference type="Pfam" id="PF05016">
    <property type="entry name" value="ParE_toxin"/>
    <property type="match status" value="1"/>
</dbReference>
<organism evidence="2 3">
    <name type="scientific">Candidatus Nitrospira nitrificans</name>
    <dbReference type="NCBI Taxonomy" id="1742973"/>
    <lineage>
        <taxon>Bacteria</taxon>
        <taxon>Pseudomonadati</taxon>
        <taxon>Nitrospirota</taxon>
        <taxon>Nitrospiria</taxon>
        <taxon>Nitrospirales</taxon>
        <taxon>Nitrospiraceae</taxon>
        <taxon>Nitrospira</taxon>
    </lineage>
</organism>
<name>A0A0S4LR99_9BACT</name>
<keyword evidence="3" id="KW-1185">Reference proteome</keyword>
<evidence type="ECO:0000313" key="2">
    <source>
        <dbReference type="EMBL" id="CUS38564.1"/>
    </source>
</evidence>
<dbReference type="AlphaFoldDB" id="A0A0S4LR99"/>
<dbReference type="OrthoDB" id="9798046at2"/>
<keyword evidence="1" id="KW-1277">Toxin-antitoxin system</keyword>
<dbReference type="Proteomes" id="UP000198736">
    <property type="component" value="Unassembled WGS sequence"/>
</dbReference>
<dbReference type="EMBL" id="CZPZ01000032">
    <property type="protein sequence ID" value="CUS38564.1"/>
    <property type="molecule type" value="Genomic_DNA"/>
</dbReference>
<evidence type="ECO:0000256" key="1">
    <source>
        <dbReference type="ARBA" id="ARBA00022649"/>
    </source>
</evidence>